<evidence type="ECO:0000313" key="2">
    <source>
        <dbReference type="Proteomes" id="UP001283361"/>
    </source>
</evidence>
<reference evidence="1" key="1">
    <citation type="journal article" date="2023" name="G3 (Bethesda)">
        <title>A reference genome for the long-term kleptoplast-retaining sea slug Elysia crispata morphotype clarki.</title>
        <authorList>
            <person name="Eastman K.E."/>
            <person name="Pendleton A.L."/>
            <person name="Shaikh M.A."/>
            <person name="Suttiyut T."/>
            <person name="Ogas R."/>
            <person name="Tomko P."/>
            <person name="Gavelis G."/>
            <person name="Widhalm J.R."/>
            <person name="Wisecaver J.H."/>
        </authorList>
    </citation>
    <scope>NUCLEOTIDE SEQUENCE</scope>
    <source>
        <strain evidence="1">ECLA1</strain>
    </source>
</reference>
<organism evidence="1 2">
    <name type="scientific">Elysia crispata</name>
    <name type="common">lettuce slug</name>
    <dbReference type="NCBI Taxonomy" id="231223"/>
    <lineage>
        <taxon>Eukaryota</taxon>
        <taxon>Metazoa</taxon>
        <taxon>Spiralia</taxon>
        <taxon>Lophotrochozoa</taxon>
        <taxon>Mollusca</taxon>
        <taxon>Gastropoda</taxon>
        <taxon>Heterobranchia</taxon>
        <taxon>Euthyneura</taxon>
        <taxon>Panpulmonata</taxon>
        <taxon>Sacoglossa</taxon>
        <taxon>Placobranchoidea</taxon>
        <taxon>Plakobranchidae</taxon>
        <taxon>Elysia</taxon>
    </lineage>
</organism>
<evidence type="ECO:0000313" key="1">
    <source>
        <dbReference type="EMBL" id="KAK3769542.1"/>
    </source>
</evidence>
<sequence length="157" mass="17241">MADINHKSPYGSEPSMQWIKPYLTPFCITSSSNDRPWGYHKESLGLIPGSVICRSEMYDGPDKLTATLTALSVLRVGGTQTHPESTIADSKEFRPGDGTPDLISQPGEILINTSVRPTHMVWNQPELMSAITAGNQKVATRVCLLQQVNEDVRIKSS</sequence>
<dbReference type="EMBL" id="JAWDGP010003905">
    <property type="protein sequence ID" value="KAK3769542.1"/>
    <property type="molecule type" value="Genomic_DNA"/>
</dbReference>
<accession>A0AAE0ZJE2</accession>
<comment type="caution">
    <text evidence="1">The sequence shown here is derived from an EMBL/GenBank/DDBJ whole genome shotgun (WGS) entry which is preliminary data.</text>
</comment>
<protein>
    <submittedName>
        <fullName evidence="1">Uncharacterized protein</fullName>
    </submittedName>
</protein>
<proteinExistence type="predicted"/>
<dbReference type="Proteomes" id="UP001283361">
    <property type="component" value="Unassembled WGS sequence"/>
</dbReference>
<dbReference type="AlphaFoldDB" id="A0AAE0ZJE2"/>
<name>A0AAE0ZJE2_9GAST</name>
<keyword evidence="2" id="KW-1185">Reference proteome</keyword>
<gene>
    <name evidence="1" type="ORF">RRG08_044737</name>
</gene>